<comment type="caution">
    <text evidence="2">The sequence shown here is derived from an EMBL/GenBank/DDBJ whole genome shotgun (WGS) entry which is preliminary data.</text>
</comment>
<organism evidence="2 3">
    <name type="scientific">Halogeometricum luteum</name>
    <dbReference type="NCBI Taxonomy" id="2950537"/>
    <lineage>
        <taxon>Archaea</taxon>
        <taxon>Methanobacteriati</taxon>
        <taxon>Methanobacteriota</taxon>
        <taxon>Stenosarchaea group</taxon>
        <taxon>Halobacteria</taxon>
        <taxon>Halobacteriales</taxon>
        <taxon>Haloferacaceae</taxon>
        <taxon>Halogeometricum</taxon>
    </lineage>
</organism>
<accession>A0ABU2G2S1</accession>
<keyword evidence="3" id="KW-1185">Reference proteome</keyword>
<feature type="compositionally biased region" description="Basic and acidic residues" evidence="1">
    <location>
        <begin position="32"/>
        <end position="53"/>
    </location>
</feature>
<evidence type="ECO:0000256" key="1">
    <source>
        <dbReference type="SAM" id="MobiDB-lite"/>
    </source>
</evidence>
<dbReference type="RefSeq" id="WP_310928593.1">
    <property type="nucleotide sequence ID" value="NZ_JAMQOQ010000002.1"/>
</dbReference>
<proteinExistence type="predicted"/>
<protein>
    <submittedName>
        <fullName evidence="2">Uncharacterized protein</fullName>
    </submittedName>
</protein>
<feature type="compositionally biased region" description="Basic and acidic residues" evidence="1">
    <location>
        <begin position="12"/>
        <end position="24"/>
    </location>
</feature>
<gene>
    <name evidence="2" type="ORF">NDI79_11455</name>
</gene>
<evidence type="ECO:0000313" key="2">
    <source>
        <dbReference type="EMBL" id="MDS0294786.1"/>
    </source>
</evidence>
<name>A0ABU2G2S1_9EURY</name>
<sequence length="53" mass="5971">MSSTSVPISGTRSDDSFERRRERLLQSSSPVAERRSGTCEFVDEHAEERRSVG</sequence>
<reference evidence="2 3" key="1">
    <citation type="submission" date="2022-06" db="EMBL/GenBank/DDBJ databases">
        <title>Halogeometricum sp. a new haloarchaeum isolate from saline soil.</title>
        <authorList>
            <person name="Strakova D."/>
            <person name="Galisteo C."/>
            <person name="Sanchez-Porro C."/>
            <person name="Ventosa A."/>
        </authorList>
    </citation>
    <scope>NUCLEOTIDE SEQUENCE [LARGE SCALE GENOMIC DNA]</scope>
    <source>
        <strain evidence="3">S3BR25-2</strain>
    </source>
</reference>
<feature type="region of interest" description="Disordered" evidence="1">
    <location>
        <begin position="1"/>
        <end position="53"/>
    </location>
</feature>
<evidence type="ECO:0000313" key="3">
    <source>
        <dbReference type="Proteomes" id="UP001254813"/>
    </source>
</evidence>
<dbReference type="Proteomes" id="UP001254813">
    <property type="component" value="Unassembled WGS sequence"/>
</dbReference>
<dbReference type="EMBL" id="JAMQOQ010000002">
    <property type="protein sequence ID" value="MDS0294786.1"/>
    <property type="molecule type" value="Genomic_DNA"/>
</dbReference>
<feature type="compositionally biased region" description="Polar residues" evidence="1">
    <location>
        <begin position="1"/>
        <end position="11"/>
    </location>
</feature>